<gene>
    <name evidence="2" type="ORF">HLB16_18960</name>
</gene>
<dbReference type="AlphaFoldDB" id="A0A849BQZ9"/>
<dbReference type="InterPro" id="IPR050483">
    <property type="entry name" value="CoA-transferase_III_domain"/>
</dbReference>
<dbReference type="InterPro" id="IPR003673">
    <property type="entry name" value="CoA-Trfase_fam_III"/>
</dbReference>
<dbReference type="GO" id="GO:0008410">
    <property type="term" value="F:CoA-transferase activity"/>
    <property type="evidence" value="ECO:0007669"/>
    <property type="project" value="TreeGrafter"/>
</dbReference>
<evidence type="ECO:0000313" key="3">
    <source>
        <dbReference type="Proteomes" id="UP000542973"/>
    </source>
</evidence>
<proteinExistence type="predicted"/>
<comment type="caution">
    <text evidence="2">The sequence shown here is derived from an EMBL/GenBank/DDBJ whole genome shotgun (WGS) entry which is preliminary data.</text>
</comment>
<name>A0A849BQZ9_9BURK</name>
<organism evidence="2 3">
    <name type="scientific">Cupriavidus gilardii</name>
    <dbReference type="NCBI Taxonomy" id="82541"/>
    <lineage>
        <taxon>Bacteria</taxon>
        <taxon>Pseudomonadati</taxon>
        <taxon>Pseudomonadota</taxon>
        <taxon>Betaproteobacteria</taxon>
        <taxon>Burkholderiales</taxon>
        <taxon>Burkholderiaceae</taxon>
        <taxon>Cupriavidus</taxon>
    </lineage>
</organism>
<dbReference type="EMBL" id="JABEMD010000036">
    <property type="protein sequence ID" value="NNH12949.1"/>
    <property type="molecule type" value="Genomic_DNA"/>
</dbReference>
<dbReference type="SUPFAM" id="SSF89796">
    <property type="entry name" value="CoA-transferase family III (CaiB/BaiF)"/>
    <property type="match status" value="1"/>
</dbReference>
<dbReference type="PANTHER" id="PTHR48207:SF3">
    <property type="entry name" value="SUCCINATE--HYDROXYMETHYLGLUTARATE COA-TRANSFERASE"/>
    <property type="match status" value="1"/>
</dbReference>
<keyword evidence="1 2" id="KW-0808">Transferase</keyword>
<dbReference type="Gene3D" id="3.40.50.10540">
    <property type="entry name" value="Crotonobetainyl-coa:carnitine coa-transferase, domain 1"/>
    <property type="match status" value="1"/>
</dbReference>
<dbReference type="Proteomes" id="UP000542973">
    <property type="component" value="Unassembled WGS sequence"/>
</dbReference>
<reference evidence="2 3" key="1">
    <citation type="submission" date="2020-05" db="EMBL/GenBank/DDBJ databases">
        <title>MicrobeNet Type strains.</title>
        <authorList>
            <person name="Nicholson A.C."/>
        </authorList>
    </citation>
    <scope>NUCLEOTIDE SEQUENCE [LARGE SCALE GENOMIC DNA]</scope>
    <source>
        <strain evidence="2 3">ATCC 700815</strain>
    </source>
</reference>
<dbReference type="InterPro" id="IPR044855">
    <property type="entry name" value="CoA-Trfase_III_dom3_sf"/>
</dbReference>
<dbReference type="Gene3D" id="3.30.1540.10">
    <property type="entry name" value="formyl-coa transferase, domain 3"/>
    <property type="match status" value="1"/>
</dbReference>
<sequence length="375" mass="39634">MTATPLPFAPLAGIRVLDFSHVIAGPLATFYLSQLGATVLKMENANGGDVMRRTEKGRQGFAALNAGKESHTVDLRDPADRKRALDLASTCDVVVDNLRPGVLARFGLGFEAIRSLNPTVVYCTISGYGRSSADVAERPAYDHIIQAATGMAFMAGTEDDPPIKTGFPVVDAATGMQAALAILAGLRERDRLACAVQLDVSMTGAALQLMYSFACEALTNGASPARVGNQGYSGSPAADFFATRDGWIALGANTPRQLIRLLDVLGLADMAGDPRYFAEPLNPDSPASFVRSINPAGLKAIIAERLHMLNAEELEQRCALYGVPAAKVRRLGEFATWAQRHNQVSTVSLHAEGASVISPGLGFGVQTFKGGESGI</sequence>
<evidence type="ECO:0000256" key="1">
    <source>
        <dbReference type="ARBA" id="ARBA00022679"/>
    </source>
</evidence>
<protein>
    <submittedName>
        <fullName evidence="2">CoA transferase</fullName>
    </submittedName>
</protein>
<dbReference type="Pfam" id="PF02515">
    <property type="entry name" value="CoA_transf_3"/>
    <property type="match status" value="1"/>
</dbReference>
<dbReference type="PANTHER" id="PTHR48207">
    <property type="entry name" value="SUCCINATE--HYDROXYMETHYLGLUTARATE COA-TRANSFERASE"/>
    <property type="match status" value="1"/>
</dbReference>
<dbReference type="InterPro" id="IPR023606">
    <property type="entry name" value="CoA-Trfase_III_dom_1_sf"/>
</dbReference>
<accession>A0A849BQZ9</accession>
<evidence type="ECO:0000313" key="2">
    <source>
        <dbReference type="EMBL" id="NNH12949.1"/>
    </source>
</evidence>
<dbReference type="RefSeq" id="WP_053821742.1">
    <property type="nucleotide sequence ID" value="NZ_BAAAEB010000046.1"/>
</dbReference>